<evidence type="ECO:0000313" key="1">
    <source>
        <dbReference type="EnsemblPlants" id="AET1Gv20938700.12"/>
    </source>
</evidence>
<accession>A0A452ZVJ9</accession>
<dbReference type="AlphaFoldDB" id="A0A452ZVJ9"/>
<reference evidence="2" key="2">
    <citation type="journal article" date="2017" name="Nat. Plants">
        <title>The Aegilops tauschii genome reveals multiple impacts of transposons.</title>
        <authorList>
            <person name="Zhao G."/>
            <person name="Zou C."/>
            <person name="Li K."/>
            <person name="Wang K."/>
            <person name="Li T."/>
            <person name="Gao L."/>
            <person name="Zhang X."/>
            <person name="Wang H."/>
            <person name="Yang Z."/>
            <person name="Liu X."/>
            <person name="Jiang W."/>
            <person name="Mao L."/>
            <person name="Kong X."/>
            <person name="Jiao Y."/>
            <person name="Jia J."/>
        </authorList>
    </citation>
    <scope>NUCLEOTIDE SEQUENCE [LARGE SCALE GENOMIC DNA]</scope>
    <source>
        <strain evidence="2">cv. AL8/78</strain>
    </source>
</reference>
<keyword evidence="2" id="KW-1185">Reference proteome</keyword>
<sequence length="48" mass="5635">METSVICNHNLIGTQLQCYQFSFPRNIVQTQTLKYTHVQSDHEVILKK</sequence>
<dbReference type="Gramene" id="AET1Gv20938700.12">
    <property type="protein sequence ID" value="AET1Gv20938700.12"/>
    <property type="gene ID" value="AET1Gv20938700"/>
</dbReference>
<dbReference type="EnsemblPlants" id="AET1Gv20938700.12">
    <property type="protein sequence ID" value="AET1Gv20938700.12"/>
    <property type="gene ID" value="AET1Gv20938700"/>
</dbReference>
<reference evidence="1" key="5">
    <citation type="journal article" date="2021" name="G3 (Bethesda)">
        <title>Aegilops tauschii genome assembly Aet v5.0 features greater sequence contiguity and improved annotation.</title>
        <authorList>
            <person name="Wang L."/>
            <person name="Zhu T."/>
            <person name="Rodriguez J.C."/>
            <person name="Deal K.R."/>
            <person name="Dubcovsky J."/>
            <person name="McGuire P.E."/>
            <person name="Lux T."/>
            <person name="Spannagl M."/>
            <person name="Mayer K.F.X."/>
            <person name="Baldrich P."/>
            <person name="Meyers B.C."/>
            <person name="Huo N."/>
            <person name="Gu Y.Q."/>
            <person name="Zhou H."/>
            <person name="Devos K.M."/>
            <person name="Bennetzen J.L."/>
            <person name="Unver T."/>
            <person name="Budak H."/>
            <person name="Gulick P.J."/>
            <person name="Galiba G."/>
            <person name="Kalapos B."/>
            <person name="Nelson D.R."/>
            <person name="Li P."/>
            <person name="You F.M."/>
            <person name="Luo M.C."/>
            <person name="Dvorak J."/>
        </authorList>
    </citation>
    <scope>NUCLEOTIDE SEQUENCE [LARGE SCALE GENOMIC DNA]</scope>
    <source>
        <strain evidence="1">cv. AL8/78</strain>
    </source>
</reference>
<dbReference type="Proteomes" id="UP000015105">
    <property type="component" value="Chromosome 1D"/>
</dbReference>
<reference evidence="1" key="3">
    <citation type="journal article" date="2017" name="Nature">
        <title>Genome sequence of the progenitor of the wheat D genome Aegilops tauschii.</title>
        <authorList>
            <person name="Luo M.C."/>
            <person name="Gu Y.Q."/>
            <person name="Puiu D."/>
            <person name="Wang H."/>
            <person name="Twardziok S.O."/>
            <person name="Deal K.R."/>
            <person name="Huo N."/>
            <person name="Zhu T."/>
            <person name="Wang L."/>
            <person name="Wang Y."/>
            <person name="McGuire P.E."/>
            <person name="Liu S."/>
            <person name="Long H."/>
            <person name="Ramasamy R.K."/>
            <person name="Rodriguez J.C."/>
            <person name="Van S.L."/>
            <person name="Yuan L."/>
            <person name="Wang Z."/>
            <person name="Xia Z."/>
            <person name="Xiao L."/>
            <person name="Anderson O.D."/>
            <person name="Ouyang S."/>
            <person name="Liang Y."/>
            <person name="Zimin A.V."/>
            <person name="Pertea G."/>
            <person name="Qi P."/>
            <person name="Bennetzen J.L."/>
            <person name="Dai X."/>
            <person name="Dawson M.W."/>
            <person name="Muller H.G."/>
            <person name="Kugler K."/>
            <person name="Rivarola-Duarte L."/>
            <person name="Spannagl M."/>
            <person name="Mayer K.F.X."/>
            <person name="Lu F.H."/>
            <person name="Bevan M.W."/>
            <person name="Leroy P."/>
            <person name="Li P."/>
            <person name="You F.M."/>
            <person name="Sun Q."/>
            <person name="Liu Z."/>
            <person name="Lyons E."/>
            <person name="Wicker T."/>
            <person name="Salzberg S.L."/>
            <person name="Devos K.M."/>
            <person name="Dvorak J."/>
        </authorList>
    </citation>
    <scope>NUCLEOTIDE SEQUENCE [LARGE SCALE GENOMIC DNA]</scope>
    <source>
        <strain evidence="1">cv. AL8/78</strain>
    </source>
</reference>
<protein>
    <submittedName>
        <fullName evidence="1">Uncharacterized protein</fullName>
    </submittedName>
</protein>
<proteinExistence type="predicted"/>
<reference evidence="2" key="1">
    <citation type="journal article" date="2014" name="Science">
        <title>Ancient hybridizations among the ancestral genomes of bread wheat.</title>
        <authorList>
            <consortium name="International Wheat Genome Sequencing Consortium,"/>
            <person name="Marcussen T."/>
            <person name="Sandve S.R."/>
            <person name="Heier L."/>
            <person name="Spannagl M."/>
            <person name="Pfeifer M."/>
            <person name="Jakobsen K.S."/>
            <person name="Wulff B.B."/>
            <person name="Steuernagel B."/>
            <person name="Mayer K.F."/>
            <person name="Olsen O.A."/>
        </authorList>
    </citation>
    <scope>NUCLEOTIDE SEQUENCE [LARGE SCALE GENOMIC DNA]</scope>
    <source>
        <strain evidence="2">cv. AL8/78</strain>
    </source>
</reference>
<name>A0A452ZVJ9_AEGTS</name>
<evidence type="ECO:0000313" key="2">
    <source>
        <dbReference type="Proteomes" id="UP000015105"/>
    </source>
</evidence>
<dbReference type="EnsemblPlants" id="AET1Gv20938700.13">
    <property type="protein sequence ID" value="AET1Gv20938700.13"/>
    <property type="gene ID" value="AET1Gv20938700"/>
</dbReference>
<reference evidence="1" key="4">
    <citation type="submission" date="2019-03" db="UniProtKB">
        <authorList>
            <consortium name="EnsemblPlants"/>
        </authorList>
    </citation>
    <scope>IDENTIFICATION</scope>
</reference>
<dbReference type="Gramene" id="AET1Gv20938700.13">
    <property type="protein sequence ID" value="AET1Gv20938700.13"/>
    <property type="gene ID" value="AET1Gv20938700"/>
</dbReference>
<organism evidence="1 2">
    <name type="scientific">Aegilops tauschii subsp. strangulata</name>
    <name type="common">Goatgrass</name>
    <dbReference type="NCBI Taxonomy" id="200361"/>
    <lineage>
        <taxon>Eukaryota</taxon>
        <taxon>Viridiplantae</taxon>
        <taxon>Streptophyta</taxon>
        <taxon>Embryophyta</taxon>
        <taxon>Tracheophyta</taxon>
        <taxon>Spermatophyta</taxon>
        <taxon>Magnoliopsida</taxon>
        <taxon>Liliopsida</taxon>
        <taxon>Poales</taxon>
        <taxon>Poaceae</taxon>
        <taxon>BOP clade</taxon>
        <taxon>Pooideae</taxon>
        <taxon>Triticodae</taxon>
        <taxon>Triticeae</taxon>
        <taxon>Triticinae</taxon>
        <taxon>Aegilops</taxon>
    </lineage>
</organism>